<proteinExistence type="predicted"/>
<evidence type="ECO:0000313" key="6">
    <source>
        <dbReference type="EMBL" id="MBB5353607.1"/>
    </source>
</evidence>
<evidence type="ECO:0000313" key="7">
    <source>
        <dbReference type="Proteomes" id="UP000557717"/>
    </source>
</evidence>
<dbReference type="Pfam" id="PF18884">
    <property type="entry name" value="TSP3_bac"/>
    <property type="match status" value="5"/>
</dbReference>
<comment type="caution">
    <text evidence="6">The sequence shown here is derived from an EMBL/GenBank/DDBJ whole genome shotgun (WGS) entry which is preliminary data.</text>
</comment>
<dbReference type="AlphaFoldDB" id="A0A840V5T4"/>
<feature type="compositionally biased region" description="Polar residues" evidence="5">
    <location>
        <begin position="305"/>
        <end position="325"/>
    </location>
</feature>
<dbReference type="InterPro" id="IPR053180">
    <property type="entry name" value="Ca-binding_acidic-repeat"/>
</dbReference>
<keyword evidence="7" id="KW-1185">Reference proteome</keyword>
<evidence type="ECO:0000256" key="4">
    <source>
        <dbReference type="ARBA" id="ARBA00022837"/>
    </source>
</evidence>
<dbReference type="InterPro" id="IPR059100">
    <property type="entry name" value="TSP3_bac"/>
</dbReference>
<dbReference type="RefSeq" id="WP_184021725.1">
    <property type="nucleotide sequence ID" value="NZ_JACHFD010000030.1"/>
</dbReference>
<evidence type="ECO:0000256" key="5">
    <source>
        <dbReference type="SAM" id="MobiDB-lite"/>
    </source>
</evidence>
<evidence type="ECO:0000256" key="1">
    <source>
        <dbReference type="ARBA" id="ARBA00004613"/>
    </source>
</evidence>
<dbReference type="EMBL" id="JACHFD010000030">
    <property type="protein sequence ID" value="MBB5353607.1"/>
    <property type="molecule type" value="Genomic_DNA"/>
</dbReference>
<keyword evidence="3" id="KW-0732">Signal</keyword>
<keyword evidence="2" id="KW-0964">Secreted</keyword>
<gene>
    <name evidence="6" type="ORF">HNR46_003868</name>
</gene>
<evidence type="ECO:0000256" key="3">
    <source>
        <dbReference type="ARBA" id="ARBA00022729"/>
    </source>
</evidence>
<comment type="subcellular location">
    <subcellularLocation>
        <location evidence="1">Secreted</location>
    </subcellularLocation>
</comment>
<feature type="region of interest" description="Disordered" evidence="5">
    <location>
        <begin position="246"/>
        <end position="349"/>
    </location>
</feature>
<dbReference type="PANTHER" id="PTHR37467">
    <property type="entry name" value="EXPORTED CALCIUM-BINDING GLYCOPROTEIN-RELATED"/>
    <property type="match status" value="1"/>
</dbReference>
<organism evidence="6 7">
    <name type="scientific">Haloferula luteola</name>
    <dbReference type="NCBI Taxonomy" id="595692"/>
    <lineage>
        <taxon>Bacteria</taxon>
        <taxon>Pseudomonadati</taxon>
        <taxon>Verrucomicrobiota</taxon>
        <taxon>Verrucomicrobiia</taxon>
        <taxon>Verrucomicrobiales</taxon>
        <taxon>Verrucomicrobiaceae</taxon>
        <taxon>Haloferula</taxon>
    </lineage>
</organism>
<reference evidence="6 7" key="1">
    <citation type="submission" date="2020-08" db="EMBL/GenBank/DDBJ databases">
        <title>Genomic Encyclopedia of Type Strains, Phase IV (KMG-IV): sequencing the most valuable type-strain genomes for metagenomic binning, comparative biology and taxonomic classification.</title>
        <authorList>
            <person name="Goeker M."/>
        </authorList>
    </citation>
    <scope>NUCLEOTIDE SEQUENCE [LARGE SCALE GENOMIC DNA]</scope>
    <source>
        <strain evidence="6 7">YC6886</strain>
    </source>
</reference>
<dbReference type="Proteomes" id="UP000557717">
    <property type="component" value="Unassembled WGS sequence"/>
</dbReference>
<sequence>MWGPVPDPPTAGNDYVSAIGVTNDRFRICADGLDGTFGGDSITVVAGSRALMKNQGGTTATLLGPMTLDGARFSYAPNADSDGTFVVTEFRVTGEGAYIDVSNRAMTLDITGPIAGDGDLLIEYELAGNSTFGVVSFGGNAGYTGDLSVIDGMGINFTSDSVFEGGLSLSGSAYLIVDHTLTFREGDLVAEGVVIPSGTYDGAALFDLGINFLDGGGTVVVEQMDTDGDGLPDYYEDRIIDFDPNDDVDGYDDVAGPGAAVPTDFDGDGRSDADEYAEGVAENQTDPTLPDTDGDGLTDGAEVNGTDNEGNSTGFGPTNPNSVNSDGDRFNDDVEVRYGSNPNDSASEPGEVVEVVNGDFELPEITEFSVGLSVAAGQVPGWTSNLNDFYVIDYFDFNDATSPTVPNGGYQFATADRRAPNPDLDAAVFEGDMDASMTMMQDLDVSTMASEIDGGARTLLLDYAIVDNDSADQGVVKISFLDGTGADLGRTSIRRSENTGQQWIAIRQSAYPPVGTRTIRLEVMAIKNGTGTSSVRNIAFDDFEARLAHFDTDEDGMADDWEDAYGLDSLSNADAALDADEDGLTNLEEFQLGTDPTVADSDGDGVSDGDEVIAGTDPLDAEDFPAPAAEVQVVEVVATRDAGGEVTQVEVVFSGLDPSQTYQLVRGTDLGSFPTTVDTHQPAAETESFIDSDPLPGSTSGSAFYRLETVNP</sequence>
<feature type="region of interest" description="Disordered" evidence="5">
    <location>
        <begin position="685"/>
        <end position="712"/>
    </location>
</feature>
<name>A0A840V5T4_9BACT</name>
<keyword evidence="4" id="KW-0106">Calcium</keyword>
<feature type="compositionally biased region" description="Basic and acidic residues" evidence="5">
    <location>
        <begin position="326"/>
        <end position="336"/>
    </location>
</feature>
<evidence type="ECO:0000256" key="2">
    <source>
        <dbReference type="ARBA" id="ARBA00022525"/>
    </source>
</evidence>
<dbReference type="PANTHER" id="PTHR37467:SF1">
    <property type="entry name" value="EXPORTED CALCIUM-BINDING GLYCOPROTEIN"/>
    <property type="match status" value="1"/>
</dbReference>
<protein>
    <submittedName>
        <fullName evidence="6">Uncharacterized protein</fullName>
    </submittedName>
</protein>
<accession>A0A840V5T4</accession>